<dbReference type="Proteomes" id="UP000237230">
    <property type="component" value="Unassembled WGS sequence"/>
</dbReference>
<protein>
    <submittedName>
        <fullName evidence="1">Uncharacterized protein</fullName>
    </submittedName>
</protein>
<dbReference type="EMBL" id="MINH01000019">
    <property type="protein sequence ID" value="POG10579.1"/>
    <property type="molecule type" value="Genomic_DNA"/>
</dbReference>
<name>A0A2S3X563_PSEPU</name>
<dbReference type="AlphaFoldDB" id="A0A2S3X563"/>
<evidence type="ECO:0000313" key="2">
    <source>
        <dbReference type="Proteomes" id="UP000237230"/>
    </source>
</evidence>
<sequence>MIRLSLIHCKLGREERLRSAERPTRFFQGRSARLNEILRESRFKFIEAEVLIVQPGISASSRSEDQDRVIAAAMVYLKETIGCHLQVTQ</sequence>
<organism evidence="1 2">
    <name type="scientific">Pseudomonas putida</name>
    <name type="common">Arthrobacter siderocapsulatus</name>
    <dbReference type="NCBI Taxonomy" id="303"/>
    <lineage>
        <taxon>Bacteria</taxon>
        <taxon>Pseudomonadati</taxon>
        <taxon>Pseudomonadota</taxon>
        <taxon>Gammaproteobacteria</taxon>
        <taxon>Pseudomonadales</taxon>
        <taxon>Pseudomonadaceae</taxon>
        <taxon>Pseudomonas</taxon>
    </lineage>
</organism>
<reference evidence="1 2" key="2">
    <citation type="submission" date="2018-03" db="EMBL/GenBank/DDBJ databases">
        <title>Draft genome of Pseudomonas putida strain KH-21-114.</title>
        <authorList>
            <person name="Yoshizawa S."/>
            <person name="Khan N.H."/>
            <person name="Nishimura M."/>
            <person name="Chiura H.X."/>
            <person name="Ogura Y."/>
            <person name="Hayashi T."/>
            <person name="Kogure K."/>
        </authorList>
    </citation>
    <scope>NUCLEOTIDE SEQUENCE [LARGE SCALE GENOMIC DNA]</scope>
    <source>
        <strain evidence="1 2">KH-21-114</strain>
    </source>
</reference>
<accession>A0A2S3X563</accession>
<comment type="caution">
    <text evidence="1">The sequence shown here is derived from an EMBL/GenBank/DDBJ whole genome shotgun (WGS) entry which is preliminary data.</text>
</comment>
<evidence type="ECO:0000313" key="1">
    <source>
        <dbReference type="EMBL" id="POG10579.1"/>
    </source>
</evidence>
<gene>
    <name evidence="1" type="ORF">BGP84_12920</name>
</gene>
<reference evidence="1 2" key="1">
    <citation type="submission" date="2016-08" db="EMBL/GenBank/DDBJ databases">
        <authorList>
            <person name="Seilhamer J.J."/>
        </authorList>
    </citation>
    <scope>NUCLEOTIDE SEQUENCE [LARGE SCALE GENOMIC DNA]</scope>
    <source>
        <strain evidence="1 2">KH-21-114</strain>
    </source>
</reference>
<proteinExistence type="predicted"/>